<keyword evidence="2" id="KW-1185">Reference proteome</keyword>
<proteinExistence type="predicted"/>
<dbReference type="OrthoDB" id="1495176at2"/>
<gene>
    <name evidence="1" type="ORF">SAMN06265348_103164</name>
</gene>
<evidence type="ECO:0000313" key="1">
    <source>
        <dbReference type="EMBL" id="SMO53705.1"/>
    </source>
</evidence>
<organism evidence="1 2">
    <name type="scientific">Pedobacter westerhofensis</name>
    <dbReference type="NCBI Taxonomy" id="425512"/>
    <lineage>
        <taxon>Bacteria</taxon>
        <taxon>Pseudomonadati</taxon>
        <taxon>Bacteroidota</taxon>
        <taxon>Sphingobacteriia</taxon>
        <taxon>Sphingobacteriales</taxon>
        <taxon>Sphingobacteriaceae</taxon>
        <taxon>Pedobacter</taxon>
    </lineage>
</organism>
<dbReference type="EMBL" id="FXTN01000003">
    <property type="protein sequence ID" value="SMO53705.1"/>
    <property type="molecule type" value="Genomic_DNA"/>
</dbReference>
<sequence>MNHRGRFQVQGKNLEDSNSWAQESPLLAITGMELLNNLNGRLSINDARIRSKGFARCRRFIIAARENGGVNI</sequence>
<reference evidence="1 2" key="1">
    <citation type="submission" date="2017-05" db="EMBL/GenBank/DDBJ databases">
        <authorList>
            <person name="Varghese N."/>
            <person name="Submissions S."/>
        </authorList>
    </citation>
    <scope>NUCLEOTIDE SEQUENCE [LARGE SCALE GENOMIC DNA]</scope>
    <source>
        <strain evidence="1 2">DSM 19036</strain>
    </source>
</reference>
<protein>
    <submittedName>
        <fullName evidence="1">Uncharacterized protein</fullName>
    </submittedName>
</protein>
<evidence type="ECO:0000313" key="2">
    <source>
        <dbReference type="Proteomes" id="UP000320300"/>
    </source>
</evidence>
<name>A0A521C2Z0_9SPHI</name>
<dbReference type="Proteomes" id="UP000320300">
    <property type="component" value="Unassembled WGS sequence"/>
</dbReference>
<dbReference type="AlphaFoldDB" id="A0A521C2Z0"/>
<accession>A0A521C2Z0</accession>
<dbReference type="RefSeq" id="WP_142527369.1">
    <property type="nucleotide sequence ID" value="NZ_CBCSJO010000004.1"/>
</dbReference>